<keyword evidence="2" id="KW-0808">Transferase</keyword>
<evidence type="ECO:0000259" key="5">
    <source>
        <dbReference type="PROSITE" id="PS50405"/>
    </source>
</evidence>
<accession>A0A834LMC6</accession>
<dbReference type="SUPFAM" id="SSF52833">
    <property type="entry name" value="Thioredoxin-like"/>
    <property type="match status" value="1"/>
</dbReference>
<dbReference type="SMR" id="A0A834LMC6"/>
<dbReference type="InterPro" id="IPR010987">
    <property type="entry name" value="Glutathione-S-Trfase_C-like"/>
</dbReference>
<evidence type="ECO:0000256" key="1">
    <source>
        <dbReference type="ARBA" id="ARBA00012452"/>
    </source>
</evidence>
<dbReference type="OrthoDB" id="202840at2759"/>
<dbReference type="FunFam" id="3.40.30.10:FF:000014">
    <property type="entry name" value="Tau class glutathione S-transferase"/>
    <property type="match status" value="1"/>
</dbReference>
<dbReference type="InterPro" id="IPR040079">
    <property type="entry name" value="Glutathione_S-Trfase"/>
</dbReference>
<dbReference type="PROSITE" id="PS50404">
    <property type="entry name" value="GST_NTER"/>
    <property type="match status" value="1"/>
</dbReference>
<dbReference type="InterPro" id="IPR045073">
    <property type="entry name" value="Omega/Tau-like"/>
</dbReference>
<dbReference type="Proteomes" id="UP000626092">
    <property type="component" value="Unassembled WGS sequence"/>
</dbReference>
<dbReference type="SFLD" id="SFLDG01152">
    <property type="entry name" value="Main.3:_Omega-_and_Tau-like"/>
    <property type="match status" value="1"/>
</dbReference>
<evidence type="ECO:0000256" key="3">
    <source>
        <dbReference type="ARBA" id="ARBA00047960"/>
    </source>
</evidence>
<dbReference type="GO" id="GO:0004364">
    <property type="term" value="F:glutathione transferase activity"/>
    <property type="evidence" value="ECO:0007669"/>
    <property type="project" value="UniProtKB-EC"/>
</dbReference>
<reference evidence="6" key="1">
    <citation type="submission" date="2019-11" db="EMBL/GenBank/DDBJ databases">
        <authorList>
            <person name="Liu Y."/>
            <person name="Hou J."/>
            <person name="Li T.-Q."/>
            <person name="Guan C.-H."/>
            <person name="Wu X."/>
            <person name="Wu H.-Z."/>
            <person name="Ling F."/>
            <person name="Zhang R."/>
            <person name="Shi X.-G."/>
            <person name="Ren J.-P."/>
            <person name="Chen E.-F."/>
            <person name="Sun J.-M."/>
        </authorList>
    </citation>
    <scope>NUCLEOTIDE SEQUENCE</scope>
    <source>
        <strain evidence="6">Adult_tree_wgs_1</strain>
        <tissue evidence="6">Leaves</tissue>
    </source>
</reference>
<feature type="domain" description="GST N-terminal" evidence="4">
    <location>
        <begin position="87"/>
        <end position="166"/>
    </location>
</feature>
<evidence type="ECO:0000313" key="7">
    <source>
        <dbReference type="Proteomes" id="UP000626092"/>
    </source>
</evidence>
<sequence length="301" mass="34084">MQLWSSTGEAAKKELLDCFKLLEGELGQKPYFGGETLGFVDVALIPFYPWFSAFEHCGNFLMVEECPRLVAWAHNFLSNLQIQMAGEKITLLDTWISPFGNRVRIALAQKGIEYEYKEENLGDKSPLLLQMNPVKKQIPVLIHNGKPVCESLVIVQYIDEVWNQESPLLPSDPHQRAQARFWADFVDKKVYSLGMQLCTSTGEAAKKELLESFKLLEGELGQKPYFGGETLGFVDVALIPFYAWFSAFEHCGNFLMAEESPRLVAWAHKCLEKESVSKNLPDLNKAFDFLVVYLKSKATKG</sequence>
<dbReference type="InterPro" id="IPR036282">
    <property type="entry name" value="Glutathione-S-Trfase_C_sf"/>
</dbReference>
<dbReference type="SFLD" id="SFLDS00019">
    <property type="entry name" value="Glutathione_Transferase_(cytos"/>
    <property type="match status" value="1"/>
</dbReference>
<dbReference type="GO" id="GO:0006749">
    <property type="term" value="P:glutathione metabolic process"/>
    <property type="evidence" value="ECO:0007669"/>
    <property type="project" value="InterPro"/>
</dbReference>
<keyword evidence="7" id="KW-1185">Reference proteome</keyword>
<dbReference type="InterPro" id="IPR004045">
    <property type="entry name" value="Glutathione_S-Trfase_N"/>
</dbReference>
<comment type="caution">
    <text evidence="6">The sequence shown here is derived from an EMBL/GenBank/DDBJ whole genome shotgun (WGS) entry which is preliminary data.</text>
</comment>
<dbReference type="GO" id="GO:0005737">
    <property type="term" value="C:cytoplasm"/>
    <property type="evidence" value="ECO:0007669"/>
    <property type="project" value="TreeGrafter"/>
</dbReference>
<name>A0A834LMC6_RHOSS</name>
<feature type="domain" description="GST C-terminal" evidence="5">
    <location>
        <begin position="172"/>
        <end position="294"/>
    </location>
</feature>
<dbReference type="PANTHER" id="PTHR11260">
    <property type="entry name" value="GLUTATHIONE S-TRANSFERASE, GST, SUPERFAMILY, GST DOMAIN CONTAINING"/>
    <property type="match status" value="1"/>
</dbReference>
<proteinExistence type="predicted"/>
<dbReference type="Gene3D" id="3.40.30.10">
    <property type="entry name" value="Glutaredoxin"/>
    <property type="match status" value="1"/>
</dbReference>
<dbReference type="EC" id="2.5.1.18" evidence="1"/>
<dbReference type="PROSITE" id="PS50405">
    <property type="entry name" value="GST_CTER"/>
    <property type="match status" value="2"/>
</dbReference>
<dbReference type="SFLD" id="SFLDG00358">
    <property type="entry name" value="Main_(cytGST)"/>
    <property type="match status" value="1"/>
</dbReference>
<protein>
    <recommendedName>
        <fullName evidence="1">glutathione transferase</fullName>
        <ecNumber evidence="1">2.5.1.18</ecNumber>
    </recommendedName>
</protein>
<dbReference type="InterPro" id="IPR045074">
    <property type="entry name" value="GST_C_Tau"/>
</dbReference>
<feature type="domain" description="GST C-terminal" evidence="5">
    <location>
        <begin position="1"/>
        <end position="99"/>
    </location>
</feature>
<dbReference type="CDD" id="cd03185">
    <property type="entry name" value="GST_C_Tau"/>
    <property type="match status" value="2"/>
</dbReference>
<comment type="catalytic activity">
    <reaction evidence="3">
        <text>RX + glutathione = an S-substituted glutathione + a halide anion + H(+)</text>
        <dbReference type="Rhea" id="RHEA:16437"/>
        <dbReference type="ChEBI" id="CHEBI:15378"/>
        <dbReference type="ChEBI" id="CHEBI:16042"/>
        <dbReference type="ChEBI" id="CHEBI:17792"/>
        <dbReference type="ChEBI" id="CHEBI:57925"/>
        <dbReference type="ChEBI" id="CHEBI:90779"/>
        <dbReference type="EC" id="2.5.1.18"/>
    </reaction>
</comment>
<gene>
    <name evidence="6" type="ORF">RHSIM_Rhsim04G0032800</name>
</gene>
<evidence type="ECO:0000256" key="2">
    <source>
        <dbReference type="ARBA" id="ARBA00022679"/>
    </source>
</evidence>
<evidence type="ECO:0000313" key="6">
    <source>
        <dbReference type="EMBL" id="KAF7144969.1"/>
    </source>
</evidence>
<dbReference type="Pfam" id="PF02798">
    <property type="entry name" value="GST_N"/>
    <property type="match status" value="1"/>
</dbReference>
<dbReference type="AlphaFoldDB" id="A0A834LMC6"/>
<dbReference type="Gene3D" id="1.20.1050.10">
    <property type="match status" value="2"/>
</dbReference>
<organism evidence="6 7">
    <name type="scientific">Rhododendron simsii</name>
    <name type="common">Sims's rhododendron</name>
    <dbReference type="NCBI Taxonomy" id="118357"/>
    <lineage>
        <taxon>Eukaryota</taxon>
        <taxon>Viridiplantae</taxon>
        <taxon>Streptophyta</taxon>
        <taxon>Embryophyta</taxon>
        <taxon>Tracheophyta</taxon>
        <taxon>Spermatophyta</taxon>
        <taxon>Magnoliopsida</taxon>
        <taxon>eudicotyledons</taxon>
        <taxon>Gunneridae</taxon>
        <taxon>Pentapetalae</taxon>
        <taxon>asterids</taxon>
        <taxon>Ericales</taxon>
        <taxon>Ericaceae</taxon>
        <taxon>Ericoideae</taxon>
        <taxon>Rhodoreae</taxon>
        <taxon>Rhododendron</taxon>
    </lineage>
</organism>
<dbReference type="PANTHER" id="PTHR11260:SF781">
    <property type="entry name" value="GLUTATHIONE S-TRANSFERASE U19"/>
    <property type="match status" value="1"/>
</dbReference>
<dbReference type="SUPFAM" id="SSF47616">
    <property type="entry name" value="GST C-terminal domain-like"/>
    <property type="match status" value="2"/>
</dbReference>
<evidence type="ECO:0000259" key="4">
    <source>
        <dbReference type="PROSITE" id="PS50404"/>
    </source>
</evidence>
<dbReference type="EMBL" id="WJXA01000004">
    <property type="protein sequence ID" value="KAF7144969.1"/>
    <property type="molecule type" value="Genomic_DNA"/>
</dbReference>
<dbReference type="Pfam" id="PF13410">
    <property type="entry name" value="GST_C_2"/>
    <property type="match status" value="2"/>
</dbReference>
<dbReference type="InterPro" id="IPR036249">
    <property type="entry name" value="Thioredoxin-like_sf"/>
</dbReference>
<dbReference type="CDD" id="cd03058">
    <property type="entry name" value="GST_N_Tau"/>
    <property type="match status" value="1"/>
</dbReference>